<organism evidence="1 2">
    <name type="scientific">Fictibacillus barbaricus</name>
    <dbReference type="NCBI Taxonomy" id="182136"/>
    <lineage>
        <taxon>Bacteria</taxon>
        <taxon>Bacillati</taxon>
        <taxon>Bacillota</taxon>
        <taxon>Bacilli</taxon>
        <taxon>Bacillales</taxon>
        <taxon>Fictibacillaceae</taxon>
        <taxon>Fictibacillus</taxon>
    </lineage>
</organism>
<evidence type="ECO:0000313" key="2">
    <source>
        <dbReference type="Proteomes" id="UP001319060"/>
    </source>
</evidence>
<name>A0ABS2Z7Y5_9BACL</name>
<accession>A0ABS2Z7Y5</accession>
<keyword evidence="2" id="KW-1185">Reference proteome</keyword>
<dbReference type="EMBL" id="JAFHKS010000040">
    <property type="protein sequence ID" value="MBN3544199.1"/>
    <property type="molecule type" value="Genomic_DNA"/>
</dbReference>
<reference evidence="1 2" key="1">
    <citation type="submission" date="2021-01" db="EMBL/GenBank/DDBJ databases">
        <title>Genome Sequencing of Type Strains.</title>
        <authorList>
            <person name="Lemaire J.F."/>
            <person name="Inderbitzin P."/>
            <person name="Collins S.B."/>
            <person name="Wespe N."/>
            <person name="Knight-Connoni V."/>
        </authorList>
    </citation>
    <scope>NUCLEOTIDE SEQUENCE [LARGE SCALE GENOMIC DNA]</scope>
    <source>
        <strain evidence="1 2">DSM 14730</strain>
    </source>
</reference>
<dbReference type="SUPFAM" id="SSF51338">
    <property type="entry name" value="Composite domain of metallo-dependent hydrolases"/>
    <property type="match status" value="1"/>
</dbReference>
<dbReference type="InterPro" id="IPR011059">
    <property type="entry name" value="Metal-dep_hydrolase_composite"/>
</dbReference>
<comment type="caution">
    <text evidence="1">The sequence shown here is derived from an EMBL/GenBank/DDBJ whole genome shotgun (WGS) entry which is preliminary data.</text>
</comment>
<proteinExistence type="predicted"/>
<sequence>MFDFIIRGGPIYDGTENPWSRLDLGIKDGIISKIGDLSQEQAETEIDAKGLAVSPGFINTYVHSDLLCTKSEIHHIKVGISHVLVNGKLAVKENKYVGTTAGKVFRRERSYAENIFV</sequence>
<evidence type="ECO:0008006" key="3">
    <source>
        <dbReference type="Google" id="ProtNLM"/>
    </source>
</evidence>
<dbReference type="RefSeq" id="WP_188404354.1">
    <property type="nucleotide sequence ID" value="NZ_BMCE01000004.1"/>
</dbReference>
<protein>
    <recommendedName>
        <fullName evidence="3">Amidohydrolase 3 domain-containing protein</fullName>
    </recommendedName>
</protein>
<dbReference type="Proteomes" id="UP001319060">
    <property type="component" value="Unassembled WGS sequence"/>
</dbReference>
<gene>
    <name evidence="1" type="ORF">JYA64_02695</name>
</gene>
<evidence type="ECO:0000313" key="1">
    <source>
        <dbReference type="EMBL" id="MBN3544199.1"/>
    </source>
</evidence>
<dbReference type="Gene3D" id="2.30.40.10">
    <property type="entry name" value="Urease, subunit C, domain 1"/>
    <property type="match status" value="1"/>
</dbReference>